<sequence length="55" mass="6099">MRVLIVEDEAKTADYLNRGLSEQGFTVDLADNGIDGRHLALHGEYDVIVLDVMLP</sequence>
<comment type="caution">
    <text evidence="4">The sequence shown here is derived from an EMBL/GenBank/DDBJ whole genome shotgun (WGS) entry which is preliminary data.</text>
</comment>
<dbReference type="GO" id="GO:0005829">
    <property type="term" value="C:cytosol"/>
    <property type="evidence" value="ECO:0007669"/>
    <property type="project" value="TreeGrafter"/>
</dbReference>
<dbReference type="SUPFAM" id="SSF52172">
    <property type="entry name" value="CheY-like"/>
    <property type="match status" value="1"/>
</dbReference>
<protein>
    <submittedName>
        <fullName evidence="4">Response regulator</fullName>
    </submittedName>
</protein>
<evidence type="ECO:0000256" key="2">
    <source>
        <dbReference type="PROSITE-ProRule" id="PRU00169"/>
    </source>
</evidence>
<dbReference type="AlphaFoldDB" id="A0A367M6F9"/>
<organism evidence="4 5">
    <name type="scientific">Pseudomonas aeruginosa</name>
    <dbReference type="NCBI Taxonomy" id="287"/>
    <lineage>
        <taxon>Bacteria</taxon>
        <taxon>Pseudomonadati</taxon>
        <taxon>Pseudomonadota</taxon>
        <taxon>Gammaproteobacteria</taxon>
        <taxon>Pseudomonadales</taxon>
        <taxon>Pseudomonadaceae</taxon>
        <taxon>Pseudomonas</taxon>
    </lineage>
</organism>
<name>A0A367M6F9_PSEAI</name>
<reference evidence="4 5" key="1">
    <citation type="submission" date="2018-07" db="EMBL/GenBank/DDBJ databases">
        <title>Mechanisms of high-level aminoglycoside resistance among Gram-negative pathogens in Brazil.</title>
        <authorList>
            <person name="Ballaben A.S."/>
            <person name="Darini A.L.C."/>
            <person name="Doi Y."/>
        </authorList>
    </citation>
    <scope>NUCLEOTIDE SEQUENCE [LARGE SCALE GENOMIC DNA]</scope>
    <source>
        <strain evidence="4 5">B2-305</strain>
    </source>
</reference>
<dbReference type="PANTHER" id="PTHR48111">
    <property type="entry name" value="REGULATOR OF RPOS"/>
    <property type="match status" value="1"/>
</dbReference>
<dbReference type="GO" id="GO:0006355">
    <property type="term" value="P:regulation of DNA-templated transcription"/>
    <property type="evidence" value="ECO:0007669"/>
    <property type="project" value="TreeGrafter"/>
</dbReference>
<dbReference type="PANTHER" id="PTHR48111:SF76">
    <property type="entry name" value="TWO-COMPONENT RESPONSE REGULATOR"/>
    <property type="match status" value="1"/>
</dbReference>
<keyword evidence="1" id="KW-0238">DNA-binding</keyword>
<dbReference type="InterPro" id="IPR001789">
    <property type="entry name" value="Sig_transdc_resp-reg_receiver"/>
</dbReference>
<dbReference type="PROSITE" id="PS50110">
    <property type="entry name" value="RESPONSE_REGULATORY"/>
    <property type="match status" value="1"/>
</dbReference>
<dbReference type="GO" id="GO:0000156">
    <property type="term" value="F:phosphorelay response regulator activity"/>
    <property type="evidence" value="ECO:0007669"/>
    <property type="project" value="TreeGrafter"/>
</dbReference>
<evidence type="ECO:0000313" key="4">
    <source>
        <dbReference type="EMBL" id="RCI73077.1"/>
    </source>
</evidence>
<feature type="domain" description="Response regulatory" evidence="3">
    <location>
        <begin position="2"/>
        <end position="55"/>
    </location>
</feature>
<dbReference type="GO" id="GO:0032993">
    <property type="term" value="C:protein-DNA complex"/>
    <property type="evidence" value="ECO:0007669"/>
    <property type="project" value="TreeGrafter"/>
</dbReference>
<dbReference type="Proteomes" id="UP000253594">
    <property type="component" value="Unassembled WGS sequence"/>
</dbReference>
<feature type="modified residue" description="4-aspartylphosphate" evidence="2">
    <location>
        <position position="51"/>
    </location>
</feature>
<dbReference type="GO" id="GO:0000976">
    <property type="term" value="F:transcription cis-regulatory region binding"/>
    <property type="evidence" value="ECO:0007669"/>
    <property type="project" value="TreeGrafter"/>
</dbReference>
<dbReference type="Pfam" id="PF00072">
    <property type="entry name" value="Response_reg"/>
    <property type="match status" value="1"/>
</dbReference>
<accession>A0A367M6F9</accession>
<feature type="non-terminal residue" evidence="4">
    <location>
        <position position="55"/>
    </location>
</feature>
<proteinExistence type="predicted"/>
<evidence type="ECO:0000256" key="1">
    <source>
        <dbReference type="ARBA" id="ARBA00023125"/>
    </source>
</evidence>
<dbReference type="Gene3D" id="3.40.50.2300">
    <property type="match status" value="1"/>
</dbReference>
<keyword evidence="2" id="KW-0597">Phosphoprotein</keyword>
<evidence type="ECO:0000313" key="5">
    <source>
        <dbReference type="Proteomes" id="UP000253594"/>
    </source>
</evidence>
<gene>
    <name evidence="4" type="ORF">DT376_20255</name>
</gene>
<dbReference type="InterPro" id="IPR039420">
    <property type="entry name" value="WalR-like"/>
</dbReference>
<dbReference type="InterPro" id="IPR011006">
    <property type="entry name" value="CheY-like_superfamily"/>
</dbReference>
<dbReference type="EMBL" id="QORE01000724">
    <property type="protein sequence ID" value="RCI73077.1"/>
    <property type="molecule type" value="Genomic_DNA"/>
</dbReference>
<evidence type="ECO:0000259" key="3">
    <source>
        <dbReference type="PROSITE" id="PS50110"/>
    </source>
</evidence>